<comment type="caution">
    <text evidence="1">The sequence shown here is derived from an EMBL/GenBank/DDBJ whole genome shotgun (WGS) entry which is preliminary data.</text>
</comment>
<evidence type="ECO:0000313" key="1">
    <source>
        <dbReference type="EMBL" id="CAE7883418.1"/>
    </source>
</evidence>
<sequence length="1317" mass="141100">MAIGEEVLVGRFSFQLEPGSDSQQWLREGQSLDLFFLPLAAWDFRVSAGSATACASLQFNVANSGETAEAPSCFANSVGGAALDFQENMLTLVLGSGTVISPYAPGLVEVTLPLPSGGIFGTQVLAACRYQVPAGQAAWHTASKPLQWAEAPRVARAGFVGLPQVDSWRNSKEPGGNITADIAVISGLTLSGHAGAALHLHPPAYFRIIALEDPGASADEPWARVVASMAATDPGEAVVVQLQSTTALYAGAEYFVRVAVVLLIRLDLYSWQLHLVLGSVNPGSSKFLVRTDAVESRPDEHSWGETRHDAVSSKAVGPGGCCNVEALAASLFDDAAVDAALEEVIQVPAASLLQVIARRTVTSQIHPHCLRRDDVLEFGRDGHLNLHHLRLRHPGVVRVGLAFSTAALGLRTSRDYIYWLKSIAQLISFAMISRDQFDCLVCFVVNTVSRGKFSEADDLGCKRLGPAFEIWPDLLRFRQIAYQAVANSLSGEPPPSEVLQAPRGFDFATELSPGSCEMVALLSTPAHSQCQDSRAGPFSWTSDIATIVLPPLSRLLAQEYGFAVFAMLPSFPGAWVEEVNGRGTFALETQTEDASPCDTLPAIPGPDVFPQPGRIESCSLSTTEPEQEALATLTFRPGAQHPSPVPAVLYLHVEAPFGYSWVMPVSSWSAQVARGPNSIAVAMANLTAIGTCVADRQDILCISTTDLLTAMDEITITAGIIVPLQNPDVPQGRLSLRVECGESSPQRLKLRTLGHSASREFDRLESRFGSQIESRGNFRVERQDLTVLKKGKSELDCGRGSFYNMTPVPSELQAENDITFSVTTVAEVPVGGAIVLVPPIDVFDFPNPCQVEVPNSAALSIFGLPLPESAGASCASSALGAAVVLQLGALPANTYLFTVRAVRNLRTIAADDPLFQWQAYTVAAGALAASSIGSPSVSFLDSPRAFASFSVLVAMNDAFIDTELLDLSVTGFTKGRGALNQVVICFQQSLASLAGQTLSVYIPDGFRPGPAQSANRCRLASCGVHPQSSASKLSPFRQVPLNPVRGVLSHWVGMLLYAAALILYTVRALLVWATAPIVETYSVVEAKEFGPLDLEFEVSCPSCVFFQSANFTEGEEHWRVWHGYDAAIYPHCAEAAENHTVDERLSKATLCYSSDDISEASGIVVSLWNMTTGGQGNRANVIVRAPSLVVTTPLEWWHEKTLLLGLKVTRDADDCTSSADCNLQRELYLGSMQYDGRVQGWPGARLNLRLLRMPQVYTKLPGQTIWDVIGAVGGANGLLLSALAIFVSSLETWETKCVAEPVAEATTAVADRGDAET</sequence>
<dbReference type="EMBL" id="CAJNJA010064585">
    <property type="protein sequence ID" value="CAE7883418.1"/>
    <property type="molecule type" value="Genomic_DNA"/>
</dbReference>
<protein>
    <submittedName>
        <fullName evidence="1">Uncharacterized protein</fullName>
    </submittedName>
</protein>
<accession>A0A813AX93</accession>
<dbReference type="OrthoDB" id="438360at2759"/>
<name>A0A813AX93_9DINO</name>
<organism evidence="1 2">
    <name type="scientific">Symbiodinium necroappetens</name>
    <dbReference type="NCBI Taxonomy" id="1628268"/>
    <lineage>
        <taxon>Eukaryota</taxon>
        <taxon>Sar</taxon>
        <taxon>Alveolata</taxon>
        <taxon>Dinophyceae</taxon>
        <taxon>Suessiales</taxon>
        <taxon>Symbiodiniaceae</taxon>
        <taxon>Symbiodinium</taxon>
    </lineage>
</organism>
<evidence type="ECO:0000313" key="2">
    <source>
        <dbReference type="Proteomes" id="UP000601435"/>
    </source>
</evidence>
<reference evidence="1" key="1">
    <citation type="submission" date="2021-02" db="EMBL/GenBank/DDBJ databases">
        <authorList>
            <person name="Dougan E. K."/>
            <person name="Rhodes N."/>
            <person name="Thang M."/>
            <person name="Chan C."/>
        </authorList>
    </citation>
    <scope>NUCLEOTIDE SEQUENCE</scope>
</reference>
<dbReference type="Proteomes" id="UP000601435">
    <property type="component" value="Unassembled WGS sequence"/>
</dbReference>
<proteinExistence type="predicted"/>
<keyword evidence="2" id="KW-1185">Reference proteome</keyword>
<gene>
    <name evidence="1" type="ORF">SNEC2469_LOCUS29088</name>
</gene>